<dbReference type="GO" id="GO:0016491">
    <property type="term" value="F:oxidoreductase activity"/>
    <property type="evidence" value="ECO:0007669"/>
    <property type="project" value="TreeGrafter"/>
</dbReference>
<dbReference type="InterPro" id="IPR051468">
    <property type="entry name" value="Fungal_SecMetab_SDRs"/>
</dbReference>
<organism evidence="1 2">
    <name type="scientific">Araneus ventricosus</name>
    <name type="common">Orbweaver spider</name>
    <name type="synonym">Epeira ventricosa</name>
    <dbReference type="NCBI Taxonomy" id="182803"/>
    <lineage>
        <taxon>Eukaryota</taxon>
        <taxon>Metazoa</taxon>
        <taxon>Ecdysozoa</taxon>
        <taxon>Arthropoda</taxon>
        <taxon>Chelicerata</taxon>
        <taxon>Arachnida</taxon>
        <taxon>Araneae</taxon>
        <taxon>Araneomorphae</taxon>
        <taxon>Entelegynae</taxon>
        <taxon>Araneoidea</taxon>
        <taxon>Araneidae</taxon>
        <taxon>Araneus</taxon>
    </lineage>
</organism>
<dbReference type="Pfam" id="PF00106">
    <property type="entry name" value="adh_short"/>
    <property type="match status" value="1"/>
</dbReference>
<dbReference type="PANTHER" id="PTHR43544:SF33">
    <property type="entry name" value="C-FACTOR"/>
    <property type="match status" value="1"/>
</dbReference>
<name>A0A4Y2C813_ARAVE</name>
<accession>A0A4Y2C813</accession>
<dbReference type="InterPro" id="IPR002347">
    <property type="entry name" value="SDR_fam"/>
</dbReference>
<dbReference type="InterPro" id="IPR036291">
    <property type="entry name" value="NAD(P)-bd_dom_sf"/>
</dbReference>
<dbReference type="Gene3D" id="3.40.50.720">
    <property type="entry name" value="NAD(P)-binding Rossmann-like Domain"/>
    <property type="match status" value="1"/>
</dbReference>
<protein>
    <submittedName>
        <fullName evidence="1">Uncharacterized protein</fullName>
    </submittedName>
</protein>
<dbReference type="PANTHER" id="PTHR43544">
    <property type="entry name" value="SHORT-CHAIN DEHYDROGENASE/REDUCTASE"/>
    <property type="match status" value="1"/>
</dbReference>
<dbReference type="AlphaFoldDB" id="A0A4Y2C813"/>
<dbReference type="OrthoDB" id="7289984at2759"/>
<dbReference type="EMBL" id="BGPR01000155">
    <property type="protein sequence ID" value="GBM00310.1"/>
    <property type="molecule type" value="Genomic_DNA"/>
</dbReference>
<proteinExistence type="predicted"/>
<sequence>MTHPAKQFTGTLNVTSGSVLPYTFSYTSPKRCRFSFPRVAKRIRTYCYPESNDYQKALKKIRDKSEQTEVVLIKMDIRNLNDIENARKSIEDKVGDKGLNLLINNAGVLKHQGFPEITEENLLFHFTTNTIGPVMVLKVNLIRNISRAIRNF</sequence>
<dbReference type="SUPFAM" id="SSF51735">
    <property type="entry name" value="NAD(P)-binding Rossmann-fold domains"/>
    <property type="match status" value="1"/>
</dbReference>
<evidence type="ECO:0000313" key="2">
    <source>
        <dbReference type="Proteomes" id="UP000499080"/>
    </source>
</evidence>
<comment type="caution">
    <text evidence="1">The sequence shown here is derived from an EMBL/GenBank/DDBJ whole genome shotgun (WGS) entry which is preliminary data.</text>
</comment>
<gene>
    <name evidence="1" type="ORF">AVEN_32651_1</name>
</gene>
<keyword evidence="2" id="KW-1185">Reference proteome</keyword>
<reference evidence="1 2" key="1">
    <citation type="journal article" date="2019" name="Sci. Rep.">
        <title>Orb-weaving spider Araneus ventricosus genome elucidates the spidroin gene catalogue.</title>
        <authorList>
            <person name="Kono N."/>
            <person name="Nakamura H."/>
            <person name="Ohtoshi R."/>
            <person name="Moran D.A.P."/>
            <person name="Shinohara A."/>
            <person name="Yoshida Y."/>
            <person name="Fujiwara M."/>
            <person name="Mori M."/>
            <person name="Tomita M."/>
            <person name="Arakawa K."/>
        </authorList>
    </citation>
    <scope>NUCLEOTIDE SEQUENCE [LARGE SCALE GENOMIC DNA]</scope>
</reference>
<dbReference type="GO" id="GO:0005737">
    <property type="term" value="C:cytoplasm"/>
    <property type="evidence" value="ECO:0007669"/>
    <property type="project" value="TreeGrafter"/>
</dbReference>
<evidence type="ECO:0000313" key="1">
    <source>
        <dbReference type="EMBL" id="GBM00310.1"/>
    </source>
</evidence>
<dbReference type="Proteomes" id="UP000499080">
    <property type="component" value="Unassembled WGS sequence"/>
</dbReference>